<evidence type="ECO:0000313" key="2">
    <source>
        <dbReference type="Proteomes" id="UP000499080"/>
    </source>
</evidence>
<gene>
    <name evidence="1" type="ORF">AVEN_45939_1</name>
</gene>
<keyword evidence="2" id="KW-1185">Reference proteome</keyword>
<organism evidence="1 2">
    <name type="scientific">Araneus ventricosus</name>
    <name type="common">Orbweaver spider</name>
    <name type="synonym">Epeira ventricosa</name>
    <dbReference type="NCBI Taxonomy" id="182803"/>
    <lineage>
        <taxon>Eukaryota</taxon>
        <taxon>Metazoa</taxon>
        <taxon>Ecdysozoa</taxon>
        <taxon>Arthropoda</taxon>
        <taxon>Chelicerata</taxon>
        <taxon>Arachnida</taxon>
        <taxon>Araneae</taxon>
        <taxon>Araneomorphae</taxon>
        <taxon>Entelegynae</taxon>
        <taxon>Araneoidea</taxon>
        <taxon>Araneidae</taxon>
        <taxon>Araneus</taxon>
    </lineage>
</organism>
<dbReference type="EMBL" id="BGPR01171030">
    <property type="protein sequence ID" value="GBM30861.1"/>
    <property type="molecule type" value="Genomic_DNA"/>
</dbReference>
<proteinExistence type="predicted"/>
<feature type="non-terminal residue" evidence="1">
    <location>
        <position position="1"/>
    </location>
</feature>
<dbReference type="Proteomes" id="UP000499080">
    <property type="component" value="Unassembled WGS sequence"/>
</dbReference>
<dbReference type="AlphaFoldDB" id="A0A4Y2EPU4"/>
<comment type="caution">
    <text evidence="1">The sequence shown here is derived from an EMBL/GenBank/DDBJ whole genome shotgun (WGS) entry which is preliminary data.</text>
</comment>
<sequence>AHNVYKRDTGFMMSGSCTTSRSGGGYDVHNPGSGSCQLTYGDCSGSTSSGGGGSIQKIHNVHNAGSGSIVITYCGASSEMVSKCPLLGETRDT</sequence>
<name>A0A4Y2EPU4_ARAVE</name>
<accession>A0A4Y2EPU4</accession>
<evidence type="ECO:0000313" key="1">
    <source>
        <dbReference type="EMBL" id="GBM30861.1"/>
    </source>
</evidence>
<protein>
    <submittedName>
        <fullName evidence="1">Uncharacterized protein</fullName>
    </submittedName>
</protein>
<reference evidence="1 2" key="1">
    <citation type="journal article" date="2019" name="Sci. Rep.">
        <title>Orb-weaving spider Araneus ventricosus genome elucidates the spidroin gene catalogue.</title>
        <authorList>
            <person name="Kono N."/>
            <person name="Nakamura H."/>
            <person name="Ohtoshi R."/>
            <person name="Moran D.A.P."/>
            <person name="Shinohara A."/>
            <person name="Yoshida Y."/>
            <person name="Fujiwara M."/>
            <person name="Mori M."/>
            <person name="Tomita M."/>
            <person name="Arakawa K."/>
        </authorList>
    </citation>
    <scope>NUCLEOTIDE SEQUENCE [LARGE SCALE GENOMIC DNA]</scope>
</reference>